<protein>
    <submittedName>
        <fullName evidence="9">Uncharacterized protein</fullName>
    </submittedName>
</protein>
<dbReference type="Pfam" id="PF23240">
    <property type="entry name" value="HAT_PRP39_N"/>
    <property type="match status" value="1"/>
</dbReference>
<feature type="repeat" description="TPR" evidence="7">
    <location>
        <begin position="393"/>
        <end position="426"/>
    </location>
</feature>
<accession>A0A5N6M5A8</accession>
<dbReference type="InterPro" id="IPR019734">
    <property type="entry name" value="TPR_rpt"/>
</dbReference>
<feature type="compositionally biased region" description="Polar residues" evidence="8">
    <location>
        <begin position="673"/>
        <end position="686"/>
    </location>
</feature>
<dbReference type="SMART" id="SM00386">
    <property type="entry name" value="HAT"/>
    <property type="match status" value="6"/>
</dbReference>
<dbReference type="GO" id="GO:0030627">
    <property type="term" value="F:pre-mRNA 5'-splice site binding"/>
    <property type="evidence" value="ECO:0007669"/>
    <property type="project" value="TreeGrafter"/>
</dbReference>
<evidence type="ECO:0000256" key="7">
    <source>
        <dbReference type="PROSITE-ProRule" id="PRU00339"/>
    </source>
</evidence>
<dbReference type="Proteomes" id="UP000326396">
    <property type="component" value="Linkage Group LG7"/>
</dbReference>
<dbReference type="Gene3D" id="1.25.40.10">
    <property type="entry name" value="Tetratricopeptide repeat domain"/>
    <property type="match status" value="2"/>
</dbReference>
<dbReference type="GO" id="GO:0000243">
    <property type="term" value="C:commitment complex"/>
    <property type="evidence" value="ECO:0007669"/>
    <property type="project" value="TreeGrafter"/>
</dbReference>
<dbReference type="PANTHER" id="PTHR17204">
    <property type="entry name" value="PRE-MRNA PROCESSING PROTEIN PRP39-RELATED"/>
    <property type="match status" value="1"/>
</dbReference>
<proteinExistence type="inferred from homology"/>
<feature type="region of interest" description="Disordered" evidence="8">
    <location>
        <begin position="560"/>
        <end position="588"/>
    </location>
</feature>
<keyword evidence="2" id="KW-0507">mRNA processing</keyword>
<keyword evidence="3" id="KW-0677">Repeat</keyword>
<dbReference type="PROSITE" id="PS50005">
    <property type="entry name" value="TPR"/>
    <property type="match status" value="1"/>
</dbReference>
<comment type="subcellular location">
    <subcellularLocation>
        <location evidence="1">Nucleus</location>
    </subcellularLocation>
</comment>
<dbReference type="AlphaFoldDB" id="A0A5N6M5A8"/>
<feature type="compositionally biased region" description="Basic and acidic residues" evidence="8">
    <location>
        <begin position="687"/>
        <end position="699"/>
    </location>
</feature>
<evidence type="ECO:0000313" key="10">
    <source>
        <dbReference type="Proteomes" id="UP000326396"/>
    </source>
</evidence>
<evidence type="ECO:0000256" key="1">
    <source>
        <dbReference type="ARBA" id="ARBA00004123"/>
    </source>
</evidence>
<reference evidence="9 10" key="1">
    <citation type="submission" date="2019-05" db="EMBL/GenBank/DDBJ databases">
        <title>Mikania micrantha, genome provides insights into the molecular mechanism of rapid growth.</title>
        <authorList>
            <person name="Liu B."/>
        </authorList>
    </citation>
    <scope>NUCLEOTIDE SEQUENCE [LARGE SCALE GENOMIC DNA]</scope>
    <source>
        <strain evidence="9">NLD-2019</strain>
        <tissue evidence="9">Leaf</tissue>
    </source>
</reference>
<name>A0A5N6M5A8_9ASTR</name>
<keyword evidence="5" id="KW-0539">Nucleus</keyword>
<evidence type="ECO:0000256" key="5">
    <source>
        <dbReference type="ARBA" id="ARBA00023242"/>
    </source>
</evidence>
<dbReference type="FunFam" id="1.25.40.10:FF:000064">
    <property type="entry name" value="Putative pre-mrna-processing factor 39"/>
    <property type="match status" value="1"/>
</dbReference>
<evidence type="ECO:0000256" key="2">
    <source>
        <dbReference type="ARBA" id="ARBA00022664"/>
    </source>
</evidence>
<organism evidence="9 10">
    <name type="scientific">Mikania micrantha</name>
    <name type="common">bitter vine</name>
    <dbReference type="NCBI Taxonomy" id="192012"/>
    <lineage>
        <taxon>Eukaryota</taxon>
        <taxon>Viridiplantae</taxon>
        <taxon>Streptophyta</taxon>
        <taxon>Embryophyta</taxon>
        <taxon>Tracheophyta</taxon>
        <taxon>Spermatophyta</taxon>
        <taxon>Magnoliopsida</taxon>
        <taxon>eudicotyledons</taxon>
        <taxon>Gunneridae</taxon>
        <taxon>Pentapetalae</taxon>
        <taxon>asterids</taxon>
        <taxon>campanulids</taxon>
        <taxon>Asterales</taxon>
        <taxon>Asteraceae</taxon>
        <taxon>Asteroideae</taxon>
        <taxon>Heliantheae alliance</taxon>
        <taxon>Eupatorieae</taxon>
        <taxon>Mikania</taxon>
    </lineage>
</organism>
<evidence type="ECO:0000256" key="8">
    <source>
        <dbReference type="SAM" id="MobiDB-lite"/>
    </source>
</evidence>
<dbReference type="InterPro" id="IPR003107">
    <property type="entry name" value="HAT"/>
</dbReference>
<evidence type="ECO:0000256" key="4">
    <source>
        <dbReference type="ARBA" id="ARBA00023187"/>
    </source>
</evidence>
<dbReference type="GO" id="GO:0071004">
    <property type="term" value="C:U2-type prespliceosome"/>
    <property type="evidence" value="ECO:0007669"/>
    <property type="project" value="TreeGrafter"/>
</dbReference>
<evidence type="ECO:0000313" key="9">
    <source>
        <dbReference type="EMBL" id="KAD3068942.1"/>
    </source>
</evidence>
<evidence type="ECO:0000256" key="6">
    <source>
        <dbReference type="ARBA" id="ARBA00038019"/>
    </source>
</evidence>
<keyword evidence="4" id="KW-0508">mRNA splicing</keyword>
<gene>
    <name evidence="9" type="ORF">E3N88_36822</name>
</gene>
<feature type="compositionally biased region" description="Polar residues" evidence="8">
    <location>
        <begin position="911"/>
        <end position="928"/>
    </location>
</feature>
<dbReference type="EMBL" id="SZYD01000017">
    <property type="protein sequence ID" value="KAD3068942.1"/>
    <property type="molecule type" value="Genomic_DNA"/>
</dbReference>
<sequence>MDLLILANAADDVSAMETVPETVGSPEGVYEIVAGDSLDFDSWTSLIPEIEKTYSDNIKALSSVYDSFLSWFPLCHEYWKKYADHMARLCNVKKAVEIYEQAVQSATYSVGLWVDYCSFSIHAFADPFDVRRLFERGLSFVGKDFLCHRLWDLYIRFELSQQQWSLLAHILIRALKFPTKSLHKYYDNFKEFAAFVEEDMSFSKSSNLEPYVTDSNIEAATSDDEIYNAIKELQDTSSVDLRSKALHKLKAISELYYYKSCRLHEEIDYFENYMERDIFNVKPLDDEDLQNWHNYLDFIEKQEDFDWAVKVYERCLIPCANYPEFWMRYVEFMESKGGRELANFALERATQVFLKNVSEVHIFNARFREKIGDIEGARAAFHHCDTESDSSFVETAITEANMETRLGNMDKALEIYNKALKMAAKKQRMTLVPILYIHFFRLKFVLTCNADAAIDLLISGIQQVPFSRLLLEELINFAMMHEGSKHLDVVDHIINTAITCGSNGSQGLSSKDREDLSNLYLKFVDYCGTTHDIRKAWNRHIKYFPHHIRNTFLHKYPPNRLSIESKKPRKKTPRLAAKQPSRVRRTECEVPNSLISKSQLIDPHKPTVKQHRGKDVTTSLKENTLIQQSEDTVAGELEGLNVNLSQNNLHVSQKEVQISTDLEKDHEQKDVINPSTANQNPDTATESAKRQEETNKPEIEPEPSEPEPETGPHQIPSQNMETCGTNHMLTASEQVPNLQQPQNAASASQLNLSTQNCQPMVQYPVQSSEQPGVIQNPQAYNQIWQYQYQNQQQWLQMQQYIQQQQFQPHQQYHQFYQQQEQYQQYWLQMYQQQQLQEYNMQMQQYQQIQQQLPKDVHQNQLQQIAVMPNMMWNIGHDQQGQGTIPPTTTMPYTPPNSANAAIHPMAAPEPSLTNIMPLSNQQPPSDSK</sequence>
<dbReference type="OrthoDB" id="10265668at2759"/>
<dbReference type="InterPro" id="IPR059164">
    <property type="entry name" value="HAT_PRP39_C"/>
</dbReference>
<evidence type="ECO:0000256" key="3">
    <source>
        <dbReference type="ARBA" id="ARBA00022737"/>
    </source>
</evidence>
<feature type="region of interest" description="Disordered" evidence="8">
    <location>
        <begin position="894"/>
        <end position="928"/>
    </location>
</feature>
<comment type="similarity">
    <text evidence="6">Belongs to the PRP39 family.</text>
</comment>
<keyword evidence="7" id="KW-0802">TPR repeat</keyword>
<feature type="region of interest" description="Disordered" evidence="8">
    <location>
        <begin position="600"/>
        <end position="623"/>
    </location>
</feature>
<feature type="region of interest" description="Disordered" evidence="8">
    <location>
        <begin position="669"/>
        <end position="722"/>
    </location>
</feature>
<dbReference type="GO" id="GO:0005685">
    <property type="term" value="C:U1 snRNP"/>
    <property type="evidence" value="ECO:0007669"/>
    <property type="project" value="TreeGrafter"/>
</dbReference>
<keyword evidence="10" id="KW-1185">Reference proteome</keyword>
<dbReference type="GO" id="GO:0000395">
    <property type="term" value="P:mRNA 5'-splice site recognition"/>
    <property type="evidence" value="ECO:0007669"/>
    <property type="project" value="TreeGrafter"/>
</dbReference>
<dbReference type="InterPro" id="IPR011990">
    <property type="entry name" value="TPR-like_helical_dom_sf"/>
</dbReference>
<dbReference type="FunFam" id="1.25.40.10:FF:000159">
    <property type="entry name" value="Tetratricopeptide repeat (TPR)-like superfamily protein"/>
    <property type="match status" value="1"/>
</dbReference>
<dbReference type="Pfam" id="PF23241">
    <property type="entry name" value="HAT_PRP39_C"/>
    <property type="match status" value="1"/>
</dbReference>
<comment type="caution">
    <text evidence="9">The sequence shown here is derived from an EMBL/GenBank/DDBJ whole genome shotgun (WGS) entry which is preliminary data.</text>
</comment>
<dbReference type="SUPFAM" id="SSF48452">
    <property type="entry name" value="TPR-like"/>
    <property type="match status" value="1"/>
</dbReference>
<dbReference type="PANTHER" id="PTHR17204:SF26">
    <property type="entry name" value="PRE-MRNA-PROCESSING FACTOR 39-2"/>
    <property type="match status" value="1"/>
</dbReference>